<feature type="domain" description="ABC transmembrane type-1" evidence="8">
    <location>
        <begin position="103"/>
        <end position="293"/>
    </location>
</feature>
<comment type="similarity">
    <text evidence="7">Belongs to the binding-protein-dependent transport system permease family.</text>
</comment>
<evidence type="ECO:0000313" key="10">
    <source>
        <dbReference type="Proteomes" id="UP000248021"/>
    </source>
</evidence>
<evidence type="ECO:0000256" key="4">
    <source>
        <dbReference type="ARBA" id="ARBA00022692"/>
    </source>
</evidence>
<dbReference type="InterPro" id="IPR000515">
    <property type="entry name" value="MetI-like"/>
</dbReference>
<dbReference type="CDD" id="cd06261">
    <property type="entry name" value="TM_PBP2"/>
    <property type="match status" value="1"/>
</dbReference>
<dbReference type="InterPro" id="IPR050366">
    <property type="entry name" value="BP-dependent_transpt_permease"/>
</dbReference>
<keyword evidence="6 7" id="KW-0472">Membrane</keyword>
<feature type="transmembrane region" description="Helical" evidence="7">
    <location>
        <begin position="272"/>
        <end position="293"/>
    </location>
</feature>
<dbReference type="Pfam" id="PF00528">
    <property type="entry name" value="BPD_transp_1"/>
    <property type="match status" value="1"/>
</dbReference>
<evidence type="ECO:0000256" key="7">
    <source>
        <dbReference type="RuleBase" id="RU363032"/>
    </source>
</evidence>
<dbReference type="Pfam" id="PF12911">
    <property type="entry name" value="OppC_N"/>
    <property type="match status" value="1"/>
</dbReference>
<dbReference type="Proteomes" id="UP000248021">
    <property type="component" value="Unassembled WGS sequence"/>
</dbReference>
<dbReference type="SUPFAM" id="SSF161098">
    <property type="entry name" value="MetI-like"/>
    <property type="match status" value="1"/>
</dbReference>
<dbReference type="AlphaFoldDB" id="A0A2V3U5B4"/>
<feature type="transmembrane region" description="Helical" evidence="7">
    <location>
        <begin position="220"/>
        <end position="245"/>
    </location>
</feature>
<dbReference type="GO" id="GO:0055085">
    <property type="term" value="P:transmembrane transport"/>
    <property type="evidence" value="ECO:0007669"/>
    <property type="project" value="InterPro"/>
</dbReference>
<comment type="caution">
    <text evidence="9">The sequence shown here is derived from an EMBL/GenBank/DDBJ whole genome shotgun (WGS) entry which is preliminary data.</text>
</comment>
<keyword evidence="10" id="KW-1185">Reference proteome</keyword>
<protein>
    <submittedName>
        <fullName evidence="9">Peptide/nickel transport system permease protein</fullName>
    </submittedName>
</protein>
<keyword evidence="5 7" id="KW-1133">Transmembrane helix</keyword>
<dbReference type="RefSeq" id="WP_110375232.1">
    <property type="nucleotide sequence ID" value="NZ_JAHBRY010000001.1"/>
</dbReference>
<dbReference type="PANTHER" id="PTHR43386:SF26">
    <property type="entry name" value="ABC TRANSPORTER PERMEASE PROTEIN"/>
    <property type="match status" value="1"/>
</dbReference>
<evidence type="ECO:0000256" key="1">
    <source>
        <dbReference type="ARBA" id="ARBA00004651"/>
    </source>
</evidence>
<proteinExistence type="inferred from homology"/>
<reference evidence="9 10" key="1">
    <citation type="submission" date="2018-05" db="EMBL/GenBank/DDBJ databases">
        <title>Genomic Encyclopedia of Type Strains, Phase IV (KMG-IV): sequencing the most valuable type-strain genomes for metagenomic binning, comparative biology and taxonomic classification.</title>
        <authorList>
            <person name="Goeker M."/>
        </authorList>
    </citation>
    <scope>NUCLEOTIDE SEQUENCE [LARGE SCALE GENOMIC DNA]</scope>
    <source>
        <strain evidence="9 10">DSM 6462</strain>
    </source>
</reference>
<dbReference type="EMBL" id="QJJK01000006">
    <property type="protein sequence ID" value="PXW57897.1"/>
    <property type="molecule type" value="Genomic_DNA"/>
</dbReference>
<name>A0A2V3U5B4_9HYPH</name>
<keyword evidence="3" id="KW-1003">Cell membrane</keyword>
<keyword evidence="4 7" id="KW-0812">Transmembrane</keyword>
<evidence type="ECO:0000256" key="2">
    <source>
        <dbReference type="ARBA" id="ARBA00022448"/>
    </source>
</evidence>
<dbReference type="PROSITE" id="PS50928">
    <property type="entry name" value="ABC_TM1"/>
    <property type="match status" value="1"/>
</dbReference>
<feature type="transmembrane region" description="Helical" evidence="7">
    <location>
        <begin position="67"/>
        <end position="87"/>
    </location>
</feature>
<evidence type="ECO:0000313" key="9">
    <source>
        <dbReference type="EMBL" id="PXW57897.1"/>
    </source>
</evidence>
<comment type="subcellular location">
    <subcellularLocation>
        <location evidence="1 7">Cell membrane</location>
        <topology evidence="1 7">Multi-pass membrane protein</topology>
    </subcellularLocation>
</comment>
<evidence type="ECO:0000256" key="5">
    <source>
        <dbReference type="ARBA" id="ARBA00022989"/>
    </source>
</evidence>
<accession>A0A2V3U5B4</accession>
<dbReference type="PANTHER" id="PTHR43386">
    <property type="entry name" value="OLIGOPEPTIDE TRANSPORT SYSTEM PERMEASE PROTEIN APPC"/>
    <property type="match status" value="1"/>
</dbReference>
<dbReference type="InterPro" id="IPR035906">
    <property type="entry name" value="MetI-like_sf"/>
</dbReference>
<dbReference type="InterPro" id="IPR025966">
    <property type="entry name" value="OppC_N"/>
</dbReference>
<evidence type="ECO:0000256" key="3">
    <source>
        <dbReference type="ARBA" id="ARBA00022475"/>
    </source>
</evidence>
<keyword evidence="2 7" id="KW-0813">Transport</keyword>
<sequence>MIEQTDTAALTLPPNPARRPVYEDLLDFLRDPVAAVAAFVFLVIIMLAIAAPWIAPQNPYDLASLNILNSGLPPGSSSLTGGVYLLGTDSQGRDLLSAMLYGLGISLAVPFASVLIALVVGVTVGLVAAYSGGRLDTLLMRLVDFQLGFPPVLLALVILAVSGPGLGKTTLALATAYWAVFARLVRGAAQSERQKEYVVAARCLAIPAHRIMFRHILPNVISPLIVVGALEWGACVSLEATLSFLGLGSPITRPSLGMLIANGLSYIMAGRYWVSIYPGILLMSVVLCINILGDRLRECLNPRFKA</sequence>
<gene>
    <name evidence="9" type="ORF">C7450_10669</name>
</gene>
<evidence type="ECO:0000256" key="6">
    <source>
        <dbReference type="ARBA" id="ARBA00023136"/>
    </source>
</evidence>
<feature type="transmembrane region" description="Helical" evidence="7">
    <location>
        <begin position="107"/>
        <end position="130"/>
    </location>
</feature>
<dbReference type="OrthoDB" id="9805884at2"/>
<dbReference type="Gene3D" id="1.10.3720.10">
    <property type="entry name" value="MetI-like"/>
    <property type="match status" value="1"/>
</dbReference>
<feature type="transmembrane region" description="Helical" evidence="7">
    <location>
        <begin position="33"/>
        <end position="55"/>
    </location>
</feature>
<evidence type="ECO:0000259" key="8">
    <source>
        <dbReference type="PROSITE" id="PS50928"/>
    </source>
</evidence>
<organism evidence="9 10">
    <name type="scientific">Chelatococcus asaccharovorans</name>
    <dbReference type="NCBI Taxonomy" id="28210"/>
    <lineage>
        <taxon>Bacteria</taxon>
        <taxon>Pseudomonadati</taxon>
        <taxon>Pseudomonadota</taxon>
        <taxon>Alphaproteobacteria</taxon>
        <taxon>Hyphomicrobiales</taxon>
        <taxon>Chelatococcaceae</taxon>
        <taxon>Chelatococcus</taxon>
    </lineage>
</organism>
<feature type="transmembrane region" description="Helical" evidence="7">
    <location>
        <begin position="142"/>
        <end position="163"/>
    </location>
</feature>
<dbReference type="GO" id="GO:0005886">
    <property type="term" value="C:plasma membrane"/>
    <property type="evidence" value="ECO:0007669"/>
    <property type="project" value="UniProtKB-SubCell"/>
</dbReference>